<evidence type="ECO:0000256" key="5">
    <source>
        <dbReference type="ARBA" id="ARBA00022859"/>
    </source>
</evidence>
<evidence type="ECO:0000256" key="7">
    <source>
        <dbReference type="ARBA" id="ARBA00023136"/>
    </source>
</evidence>
<evidence type="ECO:0000256" key="9">
    <source>
        <dbReference type="ARBA" id="ARBA00023180"/>
    </source>
</evidence>
<dbReference type="PANTHER" id="PTHR16675">
    <property type="entry name" value="MHC CLASS I-RELATED"/>
    <property type="match status" value="1"/>
</dbReference>
<keyword evidence="4" id="KW-0732">Signal</keyword>
<keyword evidence="2" id="KW-0490">MHC I</keyword>
<keyword evidence="7" id="KW-0472">Membrane</keyword>
<dbReference type="AlphaFoldDB" id="A0A851NFH4"/>
<comment type="similarity">
    <text evidence="10">Belongs to the MHC class I family.</text>
</comment>
<dbReference type="PRINTS" id="PR01638">
    <property type="entry name" value="MHCCLASSI"/>
</dbReference>
<keyword evidence="14" id="KW-1185">Reference proteome</keyword>
<dbReference type="GO" id="GO:0006955">
    <property type="term" value="P:immune response"/>
    <property type="evidence" value="ECO:0007669"/>
    <property type="project" value="TreeGrafter"/>
</dbReference>
<dbReference type="EMBL" id="WBMW01000548">
    <property type="protein sequence ID" value="NXC38614.1"/>
    <property type="molecule type" value="Genomic_DNA"/>
</dbReference>
<name>A0A851NFH4_9GALL</name>
<dbReference type="PANTHER" id="PTHR16675:SF242">
    <property type="entry name" value="MAJOR HISTOCOMPATIBILITY COMPLEX CLASS I-RELATED GENE PROTEIN"/>
    <property type="match status" value="1"/>
</dbReference>
<evidence type="ECO:0000256" key="2">
    <source>
        <dbReference type="ARBA" id="ARBA00022451"/>
    </source>
</evidence>
<feature type="non-terminal residue" evidence="13">
    <location>
        <position position="90"/>
    </location>
</feature>
<dbReference type="InterPro" id="IPR001039">
    <property type="entry name" value="MHC_I_a_a1/a2"/>
</dbReference>
<keyword evidence="5" id="KW-0391">Immunity</keyword>
<dbReference type="GO" id="GO:0042612">
    <property type="term" value="C:MHC class I protein complex"/>
    <property type="evidence" value="ECO:0007669"/>
    <property type="project" value="UniProtKB-KW"/>
</dbReference>
<organism evidence="13 14">
    <name type="scientific">Penelope pileata</name>
    <dbReference type="NCBI Taxonomy" id="1118817"/>
    <lineage>
        <taxon>Eukaryota</taxon>
        <taxon>Metazoa</taxon>
        <taxon>Chordata</taxon>
        <taxon>Craniata</taxon>
        <taxon>Vertebrata</taxon>
        <taxon>Euteleostomi</taxon>
        <taxon>Archelosauria</taxon>
        <taxon>Archosauria</taxon>
        <taxon>Dinosauria</taxon>
        <taxon>Saurischia</taxon>
        <taxon>Theropoda</taxon>
        <taxon>Coelurosauria</taxon>
        <taxon>Aves</taxon>
        <taxon>Neognathae</taxon>
        <taxon>Galloanserae</taxon>
        <taxon>Galliformes</taxon>
        <taxon>Cracidae</taxon>
        <taxon>Penelope</taxon>
    </lineage>
</organism>
<keyword evidence="3" id="KW-0812">Transmembrane</keyword>
<dbReference type="InterPro" id="IPR050208">
    <property type="entry name" value="MHC_class-I_related"/>
</dbReference>
<evidence type="ECO:0000313" key="13">
    <source>
        <dbReference type="EMBL" id="NXC38614.1"/>
    </source>
</evidence>
<evidence type="ECO:0000256" key="1">
    <source>
        <dbReference type="ARBA" id="ARBA00004479"/>
    </source>
</evidence>
<evidence type="ECO:0000256" key="6">
    <source>
        <dbReference type="ARBA" id="ARBA00022989"/>
    </source>
</evidence>
<dbReference type="Gene3D" id="3.30.500.10">
    <property type="entry name" value="MHC class I-like antigen recognition-like"/>
    <property type="match status" value="1"/>
</dbReference>
<evidence type="ECO:0000256" key="11">
    <source>
        <dbReference type="SAM" id="MobiDB-lite"/>
    </source>
</evidence>
<comment type="subcellular location">
    <subcellularLocation>
        <location evidence="1">Membrane</location>
        <topology evidence="1">Single-pass type I membrane protein</topology>
    </subcellularLocation>
</comment>
<evidence type="ECO:0000313" key="14">
    <source>
        <dbReference type="Proteomes" id="UP000613066"/>
    </source>
</evidence>
<evidence type="ECO:0000259" key="12">
    <source>
        <dbReference type="Pfam" id="PF00129"/>
    </source>
</evidence>
<gene>
    <name evidence="13" type="primary">Mr1</name>
    <name evidence="13" type="ORF">PENPIL_R15455</name>
</gene>
<protein>
    <submittedName>
        <fullName evidence="13">HMR1 protein</fullName>
    </submittedName>
</protein>
<dbReference type="GO" id="GO:0005615">
    <property type="term" value="C:extracellular space"/>
    <property type="evidence" value="ECO:0007669"/>
    <property type="project" value="TreeGrafter"/>
</dbReference>
<keyword evidence="6" id="KW-1133">Transmembrane helix</keyword>
<dbReference type="InterPro" id="IPR011162">
    <property type="entry name" value="MHC_I/II-like_Ag-recog"/>
</dbReference>
<evidence type="ECO:0000256" key="8">
    <source>
        <dbReference type="ARBA" id="ARBA00023157"/>
    </source>
</evidence>
<feature type="compositionally biased region" description="Low complexity" evidence="11">
    <location>
        <begin position="31"/>
        <end position="45"/>
    </location>
</feature>
<dbReference type="OrthoDB" id="8936120at2759"/>
<dbReference type="InterPro" id="IPR037055">
    <property type="entry name" value="MHC_I-like_Ag-recog_sf"/>
</dbReference>
<evidence type="ECO:0000256" key="10">
    <source>
        <dbReference type="RuleBase" id="RU004439"/>
    </source>
</evidence>
<proteinExistence type="inferred from homology"/>
<keyword evidence="9" id="KW-0325">Glycoprotein</keyword>
<reference evidence="13" key="1">
    <citation type="submission" date="2019-09" db="EMBL/GenBank/DDBJ databases">
        <title>Bird 10,000 Genomes (B10K) Project - Family phase.</title>
        <authorList>
            <person name="Zhang G."/>
        </authorList>
    </citation>
    <scope>NUCLEOTIDE SEQUENCE</scope>
    <source>
        <strain evidence="13">B10K-DU-001-08</strain>
        <tissue evidence="13">Muscle</tissue>
    </source>
</reference>
<dbReference type="SUPFAM" id="SSF54452">
    <property type="entry name" value="MHC antigen-recognition domain"/>
    <property type="match status" value="1"/>
</dbReference>
<dbReference type="Proteomes" id="UP000613066">
    <property type="component" value="Unassembled WGS sequence"/>
</dbReference>
<evidence type="ECO:0000256" key="4">
    <source>
        <dbReference type="ARBA" id="ARBA00022729"/>
    </source>
</evidence>
<dbReference type="InterPro" id="IPR011161">
    <property type="entry name" value="MHC_I-like_Ag-recog"/>
</dbReference>
<dbReference type="GO" id="GO:0009897">
    <property type="term" value="C:external side of plasma membrane"/>
    <property type="evidence" value="ECO:0007669"/>
    <property type="project" value="TreeGrafter"/>
</dbReference>
<feature type="domain" description="MHC class I-like antigen recognition-like" evidence="12">
    <location>
        <begin position="49"/>
        <end position="90"/>
    </location>
</feature>
<keyword evidence="8" id="KW-1015">Disulfide bond</keyword>
<sequence length="90" mass="9720">PSCPVPAPQCLGCRVPEGPHPIPAPHHPHSSWDPQSQRSPSSPAPGCVSESHTWQNVVGCDILEDGAISGYDQYGYDGRDFITFDMDTMT</sequence>
<evidence type="ECO:0000256" key="3">
    <source>
        <dbReference type="ARBA" id="ARBA00022692"/>
    </source>
</evidence>
<feature type="region of interest" description="Disordered" evidence="11">
    <location>
        <begin position="14"/>
        <end position="50"/>
    </location>
</feature>
<accession>A0A851NFH4</accession>
<feature type="non-terminal residue" evidence="13">
    <location>
        <position position="1"/>
    </location>
</feature>
<dbReference type="Pfam" id="PF00129">
    <property type="entry name" value="MHC_I"/>
    <property type="match status" value="1"/>
</dbReference>
<dbReference type="GO" id="GO:0002474">
    <property type="term" value="P:antigen processing and presentation of peptide antigen via MHC class I"/>
    <property type="evidence" value="ECO:0007669"/>
    <property type="project" value="UniProtKB-KW"/>
</dbReference>
<comment type="caution">
    <text evidence="13">The sequence shown here is derived from an EMBL/GenBank/DDBJ whole genome shotgun (WGS) entry which is preliminary data.</text>
</comment>